<dbReference type="Gene3D" id="3.10.100.10">
    <property type="entry name" value="Mannose-Binding Protein A, subunit A"/>
    <property type="match status" value="1"/>
</dbReference>
<protein>
    <submittedName>
        <fullName evidence="1">Uncharacterized protein</fullName>
    </submittedName>
</protein>
<evidence type="ECO:0000313" key="1">
    <source>
        <dbReference type="EMBL" id="VDP49888.1"/>
    </source>
</evidence>
<dbReference type="InterPro" id="IPR016186">
    <property type="entry name" value="C-type_lectin-like/link_sf"/>
</dbReference>
<name>A0A183P502_9TREM</name>
<dbReference type="EMBL" id="UZAL01029706">
    <property type="protein sequence ID" value="VDP49888.1"/>
    <property type="molecule type" value="Genomic_DNA"/>
</dbReference>
<organism evidence="1 2">
    <name type="scientific">Schistosoma mattheei</name>
    <dbReference type="NCBI Taxonomy" id="31246"/>
    <lineage>
        <taxon>Eukaryota</taxon>
        <taxon>Metazoa</taxon>
        <taxon>Spiralia</taxon>
        <taxon>Lophotrochozoa</taxon>
        <taxon>Platyhelminthes</taxon>
        <taxon>Trematoda</taxon>
        <taxon>Digenea</taxon>
        <taxon>Strigeidida</taxon>
        <taxon>Schistosomatoidea</taxon>
        <taxon>Schistosomatidae</taxon>
        <taxon>Schistosoma</taxon>
    </lineage>
</organism>
<dbReference type="InterPro" id="IPR016187">
    <property type="entry name" value="CTDL_fold"/>
</dbReference>
<evidence type="ECO:0000313" key="2">
    <source>
        <dbReference type="Proteomes" id="UP000269396"/>
    </source>
</evidence>
<accession>A0A183P502</accession>
<sequence length="64" mass="7392">MADCPDGWFNFEANCYSFFVQDPLNYLAARKNCEKHGGLLLRIDTLKEHQFVADRLNDIAVNRS</sequence>
<gene>
    <name evidence="1" type="ORF">SMTD_LOCUS9438</name>
</gene>
<reference evidence="1 2" key="1">
    <citation type="submission" date="2018-11" db="EMBL/GenBank/DDBJ databases">
        <authorList>
            <consortium name="Pathogen Informatics"/>
        </authorList>
    </citation>
    <scope>NUCLEOTIDE SEQUENCE [LARGE SCALE GENOMIC DNA]</scope>
    <source>
        <strain>Denwood</strain>
        <strain evidence="2">Zambia</strain>
    </source>
</reference>
<dbReference type="Proteomes" id="UP000269396">
    <property type="component" value="Unassembled WGS sequence"/>
</dbReference>
<dbReference type="SUPFAM" id="SSF56436">
    <property type="entry name" value="C-type lectin-like"/>
    <property type="match status" value="1"/>
</dbReference>
<dbReference type="AlphaFoldDB" id="A0A183P502"/>
<keyword evidence="2" id="KW-1185">Reference proteome</keyword>
<proteinExistence type="predicted"/>